<keyword evidence="3 4" id="KW-0408">Iron</keyword>
<proteinExistence type="predicted"/>
<evidence type="ECO:0000256" key="4">
    <source>
        <dbReference type="PROSITE-ProRule" id="PRU00433"/>
    </source>
</evidence>
<feature type="domain" description="Cytochrome c" evidence="6">
    <location>
        <begin position="44"/>
        <end position="136"/>
    </location>
</feature>
<dbReference type="Pfam" id="PF07635">
    <property type="entry name" value="PSCyt1"/>
    <property type="match status" value="1"/>
</dbReference>
<dbReference type="InterPro" id="IPR011429">
    <property type="entry name" value="Cyt_c_Planctomycete-type"/>
</dbReference>
<dbReference type="GO" id="GO:0046872">
    <property type="term" value="F:metal ion binding"/>
    <property type="evidence" value="ECO:0007669"/>
    <property type="project" value="UniProtKB-KW"/>
</dbReference>
<evidence type="ECO:0000259" key="6">
    <source>
        <dbReference type="PROSITE" id="PS51007"/>
    </source>
</evidence>
<accession>A0AAU7CR03</accession>
<dbReference type="AlphaFoldDB" id="A0AAU7CR03"/>
<gene>
    <name evidence="7" type="ORF">V5E97_15970</name>
</gene>
<dbReference type="InterPro" id="IPR009056">
    <property type="entry name" value="Cyt_c-like_dom"/>
</dbReference>
<feature type="compositionally biased region" description="Polar residues" evidence="5">
    <location>
        <begin position="421"/>
        <end position="441"/>
    </location>
</feature>
<name>A0AAU7CR03_9BACT</name>
<sequence>MVPTQGVRSWRLRLSRTVYFVILIGLGRAANAEPLPPPASHKIDYAREVQPIFAKHCYGCHGPQRQKGGLSLHIKARAIAGGDGGPAFEAGKSGESRLIELVSAVDEDDVMPPKDNGERLTPAQVGILRAWIDQGATWPDDPAGSPSISSDHWSFRSPVRADFPEVKHPAWARNPIDRFILARLDREGMAPAPEAGRTTLIRRLSLDLIGLPPTIAEVDDFVADNRPDAYERLVERLLESPHYGERWGRRWLDRARYADTNGYEKDRERSIWPYRDWVIRAINADMPFDQFTVEQIAGDLLPNATLSQKVATGFHRNTMINEEGGIDVEEFRFTSLVDRVATTGAVWLGLTIQCAQCHTHKYDPITQREYYQFFSFFNNADEPEIEVPESEITTKRREIEAKIATLEAGLEAQWVVADKSSPGQSRSSTPNQSQEPDSTSVEVVANKPSELLQKRIAEWEKEVRAVHWTPLRPTRLVSRNHATLTILDDLSVLASGDKPNQDTYEVDLATDLSAITALRLEVLPDPSLPDGGPGRAPLFSVGDFLLTELLVAAKPAQGDGPSRPVPIQHASEDYSEPNRPAALAVDGIPDTGWTVKGGVGRAHAAVFEFREKVGDGSPSKLTLTLRQEGIHQMTIGRFRISATSDRGPIRASKVPADIEEILLHPPESRTEAERSRLKSHFLSIAPELAKQNEQIAALRRSLPLQPTTMVMQERLPEHVRTTHIHKRGEFLKITDPVEPAMPSVLPALRKDEPRNRLGLARWLVAEENPLVGRVVVNQVWQTYFGRGLVATVDDFGTRGEKPTHPELLDWLATEFIRRGWSMKAMHRLIVTSATYRQDSRISPAQLARDPKNELLARGPRFRVEAEVVRDIALTASGLLNPAIGGPSVFPPQPEGVTSLAYGSVPWKTSHGSDRFRRGLYTYTKRTAPYASFTIMDAPTSETACVRRERSNTPLQALTLLNDTVFVEAARTLAQRVLDEAPSDDQARVRHAFRLCLTRLPRDEEITTLTRFYHQQRERFRLGEADAAGVTGLDANAVRDLKNLPELAAWTTVARALLNLDETISKE</sequence>
<evidence type="ECO:0000256" key="3">
    <source>
        <dbReference type="ARBA" id="ARBA00023004"/>
    </source>
</evidence>
<evidence type="ECO:0000256" key="5">
    <source>
        <dbReference type="SAM" id="MobiDB-lite"/>
    </source>
</evidence>
<dbReference type="Pfam" id="PF07583">
    <property type="entry name" value="PSCyt2"/>
    <property type="match status" value="1"/>
</dbReference>
<dbReference type="InterPro" id="IPR036909">
    <property type="entry name" value="Cyt_c-like_dom_sf"/>
</dbReference>
<dbReference type="PROSITE" id="PS51007">
    <property type="entry name" value="CYTC"/>
    <property type="match status" value="1"/>
</dbReference>
<evidence type="ECO:0000313" key="7">
    <source>
        <dbReference type="EMBL" id="XBH07473.1"/>
    </source>
</evidence>
<feature type="region of interest" description="Disordered" evidence="5">
    <location>
        <begin position="555"/>
        <end position="576"/>
    </location>
</feature>
<dbReference type="SUPFAM" id="SSF46626">
    <property type="entry name" value="Cytochrome c"/>
    <property type="match status" value="1"/>
</dbReference>
<dbReference type="EMBL" id="CP155447">
    <property type="protein sequence ID" value="XBH07473.1"/>
    <property type="molecule type" value="Genomic_DNA"/>
</dbReference>
<evidence type="ECO:0000256" key="1">
    <source>
        <dbReference type="ARBA" id="ARBA00022617"/>
    </source>
</evidence>
<organism evidence="7">
    <name type="scientific">Singulisphaera sp. Ch08</name>
    <dbReference type="NCBI Taxonomy" id="3120278"/>
    <lineage>
        <taxon>Bacteria</taxon>
        <taxon>Pseudomonadati</taxon>
        <taxon>Planctomycetota</taxon>
        <taxon>Planctomycetia</taxon>
        <taxon>Isosphaerales</taxon>
        <taxon>Isosphaeraceae</taxon>
        <taxon>Singulisphaera</taxon>
    </lineage>
</organism>
<dbReference type="Pfam" id="PF07587">
    <property type="entry name" value="PSD1"/>
    <property type="match status" value="1"/>
</dbReference>
<dbReference type="InterPro" id="IPR011444">
    <property type="entry name" value="DUF1549"/>
</dbReference>
<dbReference type="GO" id="GO:0020037">
    <property type="term" value="F:heme binding"/>
    <property type="evidence" value="ECO:0007669"/>
    <property type="project" value="InterPro"/>
</dbReference>
<evidence type="ECO:0000256" key="2">
    <source>
        <dbReference type="ARBA" id="ARBA00022723"/>
    </source>
</evidence>
<keyword evidence="1 4" id="KW-0349">Heme</keyword>
<dbReference type="PANTHER" id="PTHR35889:SF3">
    <property type="entry name" value="F-BOX DOMAIN-CONTAINING PROTEIN"/>
    <property type="match status" value="1"/>
</dbReference>
<protein>
    <submittedName>
        <fullName evidence="7">PSD1 and planctomycete cytochrome C domain-containing protein</fullName>
    </submittedName>
</protein>
<keyword evidence="2 4" id="KW-0479">Metal-binding</keyword>
<feature type="region of interest" description="Disordered" evidence="5">
    <location>
        <begin position="419"/>
        <end position="443"/>
    </location>
</feature>
<reference evidence="7" key="1">
    <citation type="submission" date="2024-05" db="EMBL/GenBank/DDBJ databases">
        <title>Planctomycetes of the genus Singulisphaera possess chitinolytic capabilities.</title>
        <authorList>
            <person name="Ivanova A."/>
        </authorList>
    </citation>
    <scope>NUCLEOTIDE SEQUENCE</scope>
    <source>
        <strain evidence="7">Ch08T</strain>
    </source>
</reference>
<dbReference type="RefSeq" id="WP_406700309.1">
    <property type="nucleotide sequence ID" value="NZ_CP155447.1"/>
</dbReference>
<dbReference type="PANTHER" id="PTHR35889">
    <property type="entry name" value="CYCLOINULO-OLIGOSACCHARIDE FRUCTANOTRANSFERASE-RELATED"/>
    <property type="match status" value="1"/>
</dbReference>
<dbReference type="InterPro" id="IPR022655">
    <property type="entry name" value="DUF1553"/>
</dbReference>
<dbReference type="GO" id="GO:0009055">
    <property type="term" value="F:electron transfer activity"/>
    <property type="evidence" value="ECO:0007669"/>
    <property type="project" value="InterPro"/>
</dbReference>